<evidence type="ECO:0000313" key="2">
    <source>
        <dbReference type="Proteomes" id="UP000198953"/>
    </source>
</evidence>
<evidence type="ECO:0000313" key="1">
    <source>
        <dbReference type="EMBL" id="SEM49684.1"/>
    </source>
</evidence>
<name>A0A1H7YUZ4_9ACTN</name>
<dbReference type="AlphaFoldDB" id="A0A1H7YUZ4"/>
<reference evidence="1 2" key="1">
    <citation type="submission" date="2016-10" db="EMBL/GenBank/DDBJ databases">
        <authorList>
            <person name="de Groot N.N."/>
        </authorList>
    </citation>
    <scope>NUCLEOTIDE SEQUENCE [LARGE SCALE GENOMIC DNA]</scope>
    <source>
        <strain evidence="1 2">DSM 43357</strain>
    </source>
</reference>
<keyword evidence="2" id="KW-1185">Reference proteome</keyword>
<dbReference type="RefSeq" id="WP_256257269.1">
    <property type="nucleotide sequence ID" value="NZ_FOBF01000014.1"/>
</dbReference>
<organism evidence="1 2">
    <name type="scientific">Nonomuraea pusilla</name>
    <dbReference type="NCBI Taxonomy" id="46177"/>
    <lineage>
        <taxon>Bacteria</taxon>
        <taxon>Bacillati</taxon>
        <taxon>Actinomycetota</taxon>
        <taxon>Actinomycetes</taxon>
        <taxon>Streptosporangiales</taxon>
        <taxon>Streptosporangiaceae</taxon>
        <taxon>Nonomuraea</taxon>
    </lineage>
</organism>
<protein>
    <submittedName>
        <fullName evidence="1">Uncharacterized protein</fullName>
    </submittedName>
</protein>
<gene>
    <name evidence="1" type="ORF">SAMN05660976_05276</name>
</gene>
<dbReference type="STRING" id="46177.SAMN05660976_05276"/>
<dbReference type="Proteomes" id="UP000198953">
    <property type="component" value="Unassembled WGS sequence"/>
</dbReference>
<dbReference type="EMBL" id="FOBF01000014">
    <property type="protein sequence ID" value="SEM49684.1"/>
    <property type="molecule type" value="Genomic_DNA"/>
</dbReference>
<sequence>MHSVIPAPWDVAAQTAIWEDMKRLSPRAYVQAVINIENRVGEAK</sequence>
<accession>A0A1H7YUZ4</accession>
<proteinExistence type="predicted"/>